<organism evidence="4 5">
    <name type="scientific">Genlisea aurea</name>
    <dbReference type="NCBI Taxonomy" id="192259"/>
    <lineage>
        <taxon>Eukaryota</taxon>
        <taxon>Viridiplantae</taxon>
        <taxon>Streptophyta</taxon>
        <taxon>Embryophyta</taxon>
        <taxon>Tracheophyta</taxon>
        <taxon>Spermatophyta</taxon>
        <taxon>Magnoliopsida</taxon>
        <taxon>eudicotyledons</taxon>
        <taxon>Gunneridae</taxon>
        <taxon>Pentapetalae</taxon>
        <taxon>asterids</taxon>
        <taxon>lamiids</taxon>
        <taxon>Lamiales</taxon>
        <taxon>Lentibulariaceae</taxon>
        <taxon>Genlisea</taxon>
    </lineage>
</organism>
<feature type="transmembrane region" description="Helical" evidence="3">
    <location>
        <begin position="49"/>
        <end position="72"/>
    </location>
</feature>
<keyword evidence="5" id="KW-1185">Reference proteome</keyword>
<evidence type="ECO:0000313" key="5">
    <source>
        <dbReference type="Proteomes" id="UP000015453"/>
    </source>
</evidence>
<dbReference type="Gene3D" id="1.20.1250.20">
    <property type="entry name" value="MFS general substrate transporter like domains"/>
    <property type="match status" value="1"/>
</dbReference>
<dbReference type="InterPro" id="IPR036259">
    <property type="entry name" value="MFS_trans_sf"/>
</dbReference>
<dbReference type="PANTHER" id="PTHR11654">
    <property type="entry name" value="OLIGOPEPTIDE TRANSPORTER-RELATED"/>
    <property type="match status" value="1"/>
</dbReference>
<keyword evidence="3" id="KW-0812">Transmembrane</keyword>
<keyword evidence="3" id="KW-0472">Membrane</keyword>
<feature type="transmembrane region" description="Helical" evidence="3">
    <location>
        <begin position="7"/>
        <end position="24"/>
    </location>
</feature>
<proteinExistence type="inferred from homology"/>
<dbReference type="EMBL" id="AUSU01003138">
    <property type="protein sequence ID" value="EPS67386.1"/>
    <property type="molecule type" value="Genomic_DNA"/>
</dbReference>
<gene>
    <name evidence="4" type="ORF">M569_07389</name>
</gene>
<dbReference type="Proteomes" id="UP000015453">
    <property type="component" value="Unassembled WGS sequence"/>
</dbReference>
<keyword evidence="3" id="KW-1133">Transmembrane helix</keyword>
<comment type="caution">
    <text evidence="4">The sequence shown here is derived from an EMBL/GenBank/DDBJ whole genome shotgun (WGS) entry which is preliminary data.</text>
</comment>
<evidence type="ECO:0000256" key="3">
    <source>
        <dbReference type="SAM" id="Phobius"/>
    </source>
</evidence>
<dbReference type="AlphaFoldDB" id="S8CRC4"/>
<protein>
    <submittedName>
        <fullName evidence="4">Uncharacterized protein</fullName>
    </submittedName>
</protein>
<feature type="transmembrane region" description="Helical" evidence="3">
    <location>
        <begin position="104"/>
        <end position="123"/>
    </location>
</feature>
<accession>S8CRC4</accession>
<feature type="region of interest" description="Disordered" evidence="2">
    <location>
        <begin position="140"/>
        <end position="162"/>
    </location>
</feature>
<dbReference type="OrthoDB" id="1181826at2759"/>
<name>S8CRC4_9LAMI</name>
<comment type="similarity">
    <text evidence="1">Belongs to the major facilitator superfamily. Phosphate:H(+) symporter (TC 2.A.1.9) family.</text>
</comment>
<evidence type="ECO:0000313" key="4">
    <source>
        <dbReference type="EMBL" id="EPS67386.1"/>
    </source>
</evidence>
<evidence type="ECO:0000256" key="1">
    <source>
        <dbReference type="ARBA" id="ARBA00044504"/>
    </source>
</evidence>
<reference evidence="4 5" key="1">
    <citation type="journal article" date="2013" name="BMC Genomics">
        <title>The miniature genome of a carnivorous plant Genlisea aurea contains a low number of genes and short non-coding sequences.</title>
        <authorList>
            <person name="Leushkin E.V."/>
            <person name="Sutormin R.A."/>
            <person name="Nabieva E.R."/>
            <person name="Penin A.A."/>
            <person name="Kondrashov A.S."/>
            <person name="Logacheva M.D."/>
        </authorList>
    </citation>
    <scope>NUCLEOTIDE SEQUENCE [LARGE SCALE GENOMIC DNA]</scope>
</reference>
<evidence type="ECO:0000256" key="2">
    <source>
        <dbReference type="SAM" id="MobiDB-lite"/>
    </source>
</evidence>
<sequence>MLIQTRILYFWKLNLYVVVVLWFYEQSRSQFGNLYVQFANSLSESRRKYVPSAGIAVSMIFAVSCCVTAAAVESRRLGVVKKYGLVDKPDATVPMSMFWLLPQFVLLGGFSGMFSTGTVYFFVDQSPVFCQKRTVRLRGGESELDGGEGDMVSARSEREQDG</sequence>